<feature type="compositionally biased region" description="Low complexity" evidence="1">
    <location>
        <begin position="411"/>
        <end position="421"/>
    </location>
</feature>
<feature type="region of interest" description="Disordered" evidence="1">
    <location>
        <begin position="393"/>
        <end position="507"/>
    </location>
</feature>
<proteinExistence type="predicted"/>
<reference evidence="2" key="1">
    <citation type="submission" date="2014-11" db="EMBL/GenBank/DDBJ databases">
        <authorList>
            <person name="Otto D Thomas"/>
            <person name="Naeem Raeece"/>
        </authorList>
    </citation>
    <scope>NUCLEOTIDE SEQUENCE</scope>
</reference>
<sequence length="507" mass="53790">MSASAPAAAEGGVAVKPNIWKAKEEEDLEDPPEWIFDFPNLEPQDRVQEEVHRLQPSFEATGIYPVYTDSRASRVHLAFVVRAKDVAVEVQNPELNSNIAAAAAAAAGGEGGEAPDESQNLDLTTNTAAVASFTAAGEAVEAQNLDLTAAIASFTAGEEGAEAVEAQNIDLTAEVASFTVDVGGGEAVEAQNLDFTAAVASPTAAGEGAETVDEFQNPVFTSNTAGAASPTAGAASPTATSDCRYFLVGSVEALEPQFLRAANFKARIAQVGFAEAAKESDDQQRAEADQVLASLGYQKSNKMGWEDTTTLKKCHSNLRSFGVFRLLIKVDGKKAKTGVYAASVSDIPRAFHEAAALLEAAQQALSEKKGARARGYVHLYRIKLEALFNEQAARREQETGEPATGRKRRTTAGGARAQGTANEARQKRQKKQEQGEQQEQQQQQEQPEEDQPKVPMGDGPGTGLEAEGEAVPQYDLPPDAETGLCDVQDQPPEDGGMPVIHPFIHQG</sequence>
<dbReference type="EMBL" id="CDMZ01005806">
    <property type="protein sequence ID" value="CEM54663.1"/>
    <property type="molecule type" value="Genomic_DNA"/>
</dbReference>
<accession>A0A0G4IC73</accession>
<dbReference type="VEuPathDB" id="CryptoDB:Cvel_12956"/>
<name>A0A0G4IC73_9ALVE</name>
<feature type="compositionally biased region" description="Low complexity" evidence="1">
    <location>
        <begin position="435"/>
        <end position="445"/>
    </location>
</feature>
<evidence type="ECO:0000313" key="2">
    <source>
        <dbReference type="EMBL" id="CEM54663.1"/>
    </source>
</evidence>
<organism evidence="2">
    <name type="scientific">Chromera velia CCMP2878</name>
    <dbReference type="NCBI Taxonomy" id="1169474"/>
    <lineage>
        <taxon>Eukaryota</taxon>
        <taxon>Sar</taxon>
        <taxon>Alveolata</taxon>
        <taxon>Colpodellida</taxon>
        <taxon>Chromeraceae</taxon>
        <taxon>Chromera</taxon>
    </lineage>
</organism>
<gene>
    <name evidence="2" type="ORF">Cvel_12956</name>
</gene>
<evidence type="ECO:0000256" key="1">
    <source>
        <dbReference type="SAM" id="MobiDB-lite"/>
    </source>
</evidence>
<protein>
    <submittedName>
        <fullName evidence="2">Uncharacterized protein</fullName>
    </submittedName>
</protein>
<dbReference type="AlphaFoldDB" id="A0A0G4IC73"/>